<dbReference type="EMBL" id="JBHSBA010000003">
    <property type="protein sequence ID" value="MFC4124945.1"/>
    <property type="molecule type" value="Genomic_DNA"/>
</dbReference>
<dbReference type="Proteomes" id="UP001595767">
    <property type="component" value="Unassembled WGS sequence"/>
</dbReference>
<proteinExistence type="predicted"/>
<name>A0ABV8L2Q2_9NOCA</name>
<keyword evidence="2" id="KW-1185">Reference proteome</keyword>
<organism evidence="1 2">
    <name type="scientific">Nocardia rhizosphaerae</name>
    <dbReference type="NCBI Taxonomy" id="1691571"/>
    <lineage>
        <taxon>Bacteria</taxon>
        <taxon>Bacillati</taxon>
        <taxon>Actinomycetota</taxon>
        <taxon>Actinomycetes</taxon>
        <taxon>Mycobacteriales</taxon>
        <taxon>Nocardiaceae</taxon>
        <taxon>Nocardia</taxon>
    </lineage>
</organism>
<protein>
    <submittedName>
        <fullName evidence="1">Uncharacterized protein</fullName>
    </submittedName>
</protein>
<gene>
    <name evidence="1" type="ORF">ACFOW8_08405</name>
</gene>
<reference evidence="2" key="1">
    <citation type="journal article" date="2019" name="Int. J. Syst. Evol. Microbiol.">
        <title>The Global Catalogue of Microorganisms (GCM) 10K type strain sequencing project: providing services to taxonomists for standard genome sequencing and annotation.</title>
        <authorList>
            <consortium name="The Broad Institute Genomics Platform"/>
            <consortium name="The Broad Institute Genome Sequencing Center for Infectious Disease"/>
            <person name="Wu L."/>
            <person name="Ma J."/>
        </authorList>
    </citation>
    <scope>NUCLEOTIDE SEQUENCE [LARGE SCALE GENOMIC DNA]</scope>
    <source>
        <strain evidence="2">CGMCC 4.7204</strain>
    </source>
</reference>
<evidence type="ECO:0000313" key="2">
    <source>
        <dbReference type="Proteomes" id="UP001595767"/>
    </source>
</evidence>
<dbReference type="RefSeq" id="WP_378547867.1">
    <property type="nucleotide sequence ID" value="NZ_JBHSBA010000003.1"/>
</dbReference>
<comment type="caution">
    <text evidence="1">The sequence shown here is derived from an EMBL/GenBank/DDBJ whole genome shotgun (WGS) entry which is preliminary data.</text>
</comment>
<evidence type="ECO:0000313" key="1">
    <source>
        <dbReference type="EMBL" id="MFC4124945.1"/>
    </source>
</evidence>
<accession>A0ABV8L2Q2</accession>
<sequence length="204" mass="22572">MSEEIIHEVVTEAGREQEAIEYHATGKDGVRVTERMRAFLQHVVEGTLPTLDVPEVAPEVRELAEELAVVHLPEWKNPAGRKLADPAVIQVAQAPRIADYLITRGWRRDPALETIRWAPTPGGLPGPYDTGLHYGRDEDGSWPIPDVEAYWDVDDVTTEQLPDGTWKAEHPRGVAFQAATKSEALAGIVDTIRTKIEEAKDAQG</sequence>